<dbReference type="CDD" id="cd03424">
    <property type="entry name" value="NUDIX_ADPRase_Nudt5_UGPPase_Nudt14"/>
    <property type="match status" value="1"/>
</dbReference>
<dbReference type="PROSITE" id="PS00893">
    <property type="entry name" value="NUDIX_BOX"/>
    <property type="match status" value="1"/>
</dbReference>
<evidence type="ECO:0000313" key="7">
    <source>
        <dbReference type="Proteomes" id="UP000316298"/>
    </source>
</evidence>
<dbReference type="AlphaFoldDB" id="A0A542EPF5"/>
<organism evidence="6 7">
    <name type="scientific">Kribbella jejuensis</name>
    <dbReference type="NCBI Taxonomy" id="236068"/>
    <lineage>
        <taxon>Bacteria</taxon>
        <taxon>Bacillati</taxon>
        <taxon>Actinomycetota</taxon>
        <taxon>Actinomycetes</taxon>
        <taxon>Propionibacteriales</taxon>
        <taxon>Kribbellaceae</taxon>
        <taxon>Kribbella</taxon>
    </lineage>
</organism>
<feature type="domain" description="Nudix hydrolase" evidence="5">
    <location>
        <begin position="89"/>
        <end position="216"/>
    </location>
</feature>
<dbReference type="SUPFAM" id="SSF55811">
    <property type="entry name" value="Nudix"/>
    <property type="match status" value="1"/>
</dbReference>
<dbReference type="InterPro" id="IPR020476">
    <property type="entry name" value="Nudix_hydrolase"/>
</dbReference>
<dbReference type="InterPro" id="IPR020084">
    <property type="entry name" value="NUDIX_hydrolase_CS"/>
</dbReference>
<dbReference type="PROSITE" id="PS51462">
    <property type="entry name" value="NUDIX"/>
    <property type="match status" value="1"/>
</dbReference>
<dbReference type="PANTHER" id="PTHR43046:SF2">
    <property type="entry name" value="8-OXO-DGTP DIPHOSPHATASE-RELATED"/>
    <property type="match status" value="1"/>
</dbReference>
<comment type="similarity">
    <text evidence="2 4">Belongs to the Nudix hydrolase family.</text>
</comment>
<dbReference type="InterPro" id="IPR015797">
    <property type="entry name" value="NUDIX_hydrolase-like_dom_sf"/>
</dbReference>
<evidence type="ECO:0000256" key="1">
    <source>
        <dbReference type="ARBA" id="ARBA00001946"/>
    </source>
</evidence>
<dbReference type="GO" id="GO:0016787">
    <property type="term" value="F:hydrolase activity"/>
    <property type="evidence" value="ECO:0007669"/>
    <property type="project" value="UniProtKB-KW"/>
</dbReference>
<comment type="cofactor">
    <cofactor evidence="1">
        <name>Mg(2+)</name>
        <dbReference type="ChEBI" id="CHEBI:18420"/>
    </cofactor>
</comment>
<dbReference type="EMBL" id="VFMM01000001">
    <property type="protein sequence ID" value="TQJ17205.1"/>
    <property type="molecule type" value="Genomic_DNA"/>
</dbReference>
<reference evidence="6 7" key="1">
    <citation type="submission" date="2019-06" db="EMBL/GenBank/DDBJ databases">
        <title>Sequencing the genomes of 1000 actinobacteria strains.</title>
        <authorList>
            <person name="Klenk H.-P."/>
        </authorList>
    </citation>
    <scope>NUCLEOTIDE SEQUENCE [LARGE SCALE GENOMIC DNA]</scope>
    <source>
        <strain evidence="6 7">DSM 17305</strain>
    </source>
</reference>
<gene>
    <name evidence="6" type="ORF">FB475_1319</name>
</gene>
<sequence length="224" mass="25308">MLRTFSRAQRSQYSSLRPSSMDVIQVSGTSSDSACRPHNAQVALTCPSVPCVRWTVHGEGEVWGNQWLSVRRLDVEQPDGLRFDYHAVRLKDIAAAVVTRDEHVLLMWRHRFLTDTWAWELPMGIIEPGESPQTAAARELLEETGWQADRLTELIRSEPAAGIMDSRHFVYRATAARWVGEPTEKNESDRIEWIPIADLPGMIARHEIVSGITLIGLLQLLVQS</sequence>
<accession>A0A542EPF5</accession>
<dbReference type="Gene3D" id="3.90.79.10">
    <property type="entry name" value="Nucleoside Triphosphate Pyrophosphohydrolase"/>
    <property type="match status" value="1"/>
</dbReference>
<evidence type="ECO:0000256" key="3">
    <source>
        <dbReference type="ARBA" id="ARBA00022801"/>
    </source>
</evidence>
<dbReference type="Pfam" id="PF00293">
    <property type="entry name" value="NUDIX"/>
    <property type="match status" value="1"/>
</dbReference>
<name>A0A542EPF5_9ACTN</name>
<dbReference type="PANTHER" id="PTHR43046">
    <property type="entry name" value="GDP-MANNOSE MANNOSYL HYDROLASE"/>
    <property type="match status" value="1"/>
</dbReference>
<dbReference type="InterPro" id="IPR000086">
    <property type="entry name" value="NUDIX_hydrolase_dom"/>
</dbReference>
<evidence type="ECO:0000256" key="2">
    <source>
        <dbReference type="ARBA" id="ARBA00005582"/>
    </source>
</evidence>
<dbReference type="PRINTS" id="PR00502">
    <property type="entry name" value="NUDIXFAMILY"/>
</dbReference>
<evidence type="ECO:0000256" key="4">
    <source>
        <dbReference type="RuleBase" id="RU003476"/>
    </source>
</evidence>
<comment type="caution">
    <text evidence="6">The sequence shown here is derived from an EMBL/GenBank/DDBJ whole genome shotgun (WGS) entry which is preliminary data.</text>
</comment>
<keyword evidence="3 4" id="KW-0378">Hydrolase</keyword>
<dbReference type="Proteomes" id="UP000316298">
    <property type="component" value="Unassembled WGS sequence"/>
</dbReference>
<proteinExistence type="inferred from homology"/>
<evidence type="ECO:0000259" key="5">
    <source>
        <dbReference type="PROSITE" id="PS51462"/>
    </source>
</evidence>
<protein>
    <submittedName>
        <fullName evidence="6">ADP-ribose pyrophosphatase YjhB (NUDIX family)</fullName>
    </submittedName>
</protein>
<evidence type="ECO:0000313" key="6">
    <source>
        <dbReference type="EMBL" id="TQJ17205.1"/>
    </source>
</evidence>
<keyword evidence="7" id="KW-1185">Reference proteome</keyword>